<keyword evidence="2" id="KW-1185">Reference proteome</keyword>
<evidence type="ECO:0000313" key="2">
    <source>
        <dbReference type="Proteomes" id="UP001501456"/>
    </source>
</evidence>
<evidence type="ECO:0000313" key="1">
    <source>
        <dbReference type="EMBL" id="GAA3777570.1"/>
    </source>
</evidence>
<reference evidence="2" key="1">
    <citation type="journal article" date="2019" name="Int. J. Syst. Evol. Microbiol.">
        <title>The Global Catalogue of Microorganisms (GCM) 10K type strain sequencing project: providing services to taxonomists for standard genome sequencing and annotation.</title>
        <authorList>
            <consortium name="The Broad Institute Genomics Platform"/>
            <consortium name="The Broad Institute Genome Sequencing Center for Infectious Disease"/>
            <person name="Wu L."/>
            <person name="Ma J."/>
        </authorList>
    </citation>
    <scope>NUCLEOTIDE SEQUENCE [LARGE SCALE GENOMIC DNA]</scope>
    <source>
        <strain evidence="2">JCM 17525</strain>
    </source>
</reference>
<name>A0ABP7GX97_9FLAO</name>
<proteinExistence type="predicted"/>
<comment type="caution">
    <text evidence="1">The sequence shown here is derived from an EMBL/GenBank/DDBJ whole genome shotgun (WGS) entry which is preliminary data.</text>
</comment>
<dbReference type="Proteomes" id="UP001501456">
    <property type="component" value="Unassembled WGS sequence"/>
</dbReference>
<accession>A0ABP7GX97</accession>
<protein>
    <submittedName>
        <fullName evidence="1">Uncharacterized protein</fullName>
    </submittedName>
</protein>
<dbReference type="EMBL" id="BAABBI010000001">
    <property type="protein sequence ID" value="GAA3777570.1"/>
    <property type="molecule type" value="Genomic_DNA"/>
</dbReference>
<gene>
    <name evidence="1" type="ORF">GCM10022271_07220</name>
</gene>
<organism evidence="1 2">
    <name type="scientific">Corallibacter vietnamensis</name>
    <dbReference type="NCBI Taxonomy" id="904130"/>
    <lineage>
        <taxon>Bacteria</taxon>
        <taxon>Pseudomonadati</taxon>
        <taxon>Bacteroidota</taxon>
        <taxon>Flavobacteriia</taxon>
        <taxon>Flavobacteriales</taxon>
        <taxon>Flavobacteriaceae</taxon>
        <taxon>Corallibacter</taxon>
    </lineage>
</organism>
<sequence>MFSLGGNAANTKFTIGIKKSHLLNLVSLSLLTPNVINGKRKTILNARVILSPSKSRPLANPITGLIKKT</sequence>